<evidence type="ECO:0000313" key="3">
    <source>
        <dbReference type="Proteomes" id="UP000533598"/>
    </source>
</evidence>
<gene>
    <name evidence="2" type="ORF">HNR67_003799</name>
</gene>
<organism evidence="2 3">
    <name type="scientific">Crossiella cryophila</name>
    <dbReference type="NCBI Taxonomy" id="43355"/>
    <lineage>
        <taxon>Bacteria</taxon>
        <taxon>Bacillati</taxon>
        <taxon>Actinomycetota</taxon>
        <taxon>Actinomycetes</taxon>
        <taxon>Pseudonocardiales</taxon>
        <taxon>Pseudonocardiaceae</taxon>
        <taxon>Crossiella</taxon>
    </lineage>
</organism>
<dbReference type="SMART" id="SM00347">
    <property type="entry name" value="HTH_MARR"/>
    <property type="match status" value="1"/>
</dbReference>
<dbReference type="GO" id="GO:0003677">
    <property type="term" value="F:DNA binding"/>
    <property type="evidence" value="ECO:0007669"/>
    <property type="project" value="UniProtKB-KW"/>
</dbReference>
<dbReference type="Pfam" id="PF01047">
    <property type="entry name" value="MarR"/>
    <property type="match status" value="1"/>
</dbReference>
<dbReference type="InterPro" id="IPR000835">
    <property type="entry name" value="HTH_MarR-typ"/>
</dbReference>
<dbReference type="InterPro" id="IPR036388">
    <property type="entry name" value="WH-like_DNA-bd_sf"/>
</dbReference>
<evidence type="ECO:0000313" key="2">
    <source>
        <dbReference type="EMBL" id="MBB4677681.1"/>
    </source>
</evidence>
<dbReference type="EMBL" id="JACHMH010000001">
    <property type="protein sequence ID" value="MBB4677681.1"/>
    <property type="molecule type" value="Genomic_DNA"/>
</dbReference>
<dbReference type="InterPro" id="IPR039422">
    <property type="entry name" value="MarR/SlyA-like"/>
</dbReference>
<keyword evidence="2" id="KW-0238">DNA-binding</keyword>
<evidence type="ECO:0000259" key="1">
    <source>
        <dbReference type="PROSITE" id="PS50995"/>
    </source>
</evidence>
<accession>A0A7W7CAR3</accession>
<protein>
    <submittedName>
        <fullName evidence="2">DNA-binding MarR family transcriptional regulator</fullName>
    </submittedName>
</protein>
<dbReference type="GO" id="GO:0003700">
    <property type="term" value="F:DNA-binding transcription factor activity"/>
    <property type="evidence" value="ECO:0007669"/>
    <property type="project" value="InterPro"/>
</dbReference>
<dbReference type="InterPro" id="IPR036390">
    <property type="entry name" value="WH_DNA-bd_sf"/>
</dbReference>
<dbReference type="PANTHER" id="PTHR33164:SF43">
    <property type="entry name" value="HTH-TYPE TRANSCRIPTIONAL REPRESSOR YETL"/>
    <property type="match status" value="1"/>
</dbReference>
<sequence length="136" mass="14291">MLANDLINQEMTATLHADGLTPARAKALWTLAPLAPITQRALADALAVTPRNVTTLVDALEESGFVTRGAHPEDRRAIAVDLTVKGRTAIEHMRDSAAELADALFGALPPAELALVTRVLHGVAGYFAAHIPGPAD</sequence>
<comment type="caution">
    <text evidence="2">The sequence shown here is derived from an EMBL/GenBank/DDBJ whole genome shotgun (WGS) entry which is preliminary data.</text>
</comment>
<reference evidence="2 3" key="1">
    <citation type="submission" date="2020-08" db="EMBL/GenBank/DDBJ databases">
        <title>Sequencing the genomes of 1000 actinobacteria strains.</title>
        <authorList>
            <person name="Klenk H.-P."/>
        </authorList>
    </citation>
    <scope>NUCLEOTIDE SEQUENCE [LARGE SCALE GENOMIC DNA]</scope>
    <source>
        <strain evidence="2 3">DSM 44230</strain>
    </source>
</reference>
<dbReference type="Proteomes" id="UP000533598">
    <property type="component" value="Unassembled WGS sequence"/>
</dbReference>
<name>A0A7W7CAR3_9PSEU</name>
<dbReference type="AlphaFoldDB" id="A0A7W7CAR3"/>
<dbReference type="GO" id="GO:0006950">
    <property type="term" value="P:response to stress"/>
    <property type="evidence" value="ECO:0007669"/>
    <property type="project" value="TreeGrafter"/>
</dbReference>
<feature type="domain" description="HTH marR-type" evidence="1">
    <location>
        <begin position="1"/>
        <end position="125"/>
    </location>
</feature>
<proteinExistence type="predicted"/>
<dbReference type="Gene3D" id="1.10.10.10">
    <property type="entry name" value="Winged helix-like DNA-binding domain superfamily/Winged helix DNA-binding domain"/>
    <property type="match status" value="1"/>
</dbReference>
<dbReference type="RefSeq" id="WP_185003596.1">
    <property type="nucleotide sequence ID" value="NZ_BAAAUI010000023.1"/>
</dbReference>
<dbReference type="PROSITE" id="PS50995">
    <property type="entry name" value="HTH_MARR_2"/>
    <property type="match status" value="1"/>
</dbReference>
<dbReference type="PANTHER" id="PTHR33164">
    <property type="entry name" value="TRANSCRIPTIONAL REGULATOR, MARR FAMILY"/>
    <property type="match status" value="1"/>
</dbReference>
<dbReference type="SUPFAM" id="SSF46785">
    <property type="entry name" value="Winged helix' DNA-binding domain"/>
    <property type="match status" value="1"/>
</dbReference>
<dbReference type="PRINTS" id="PR00598">
    <property type="entry name" value="HTHMARR"/>
</dbReference>
<keyword evidence="3" id="KW-1185">Reference proteome</keyword>